<comment type="caution">
    <text evidence="4">The sequence shown here is derived from an EMBL/GenBank/DDBJ whole genome shotgun (WGS) entry which is preliminary data.</text>
</comment>
<dbReference type="PANTHER" id="PTHR21704">
    <property type="entry name" value="NIPPED-B-LIKE PROTEIN DELANGIN SCC2-RELATED"/>
    <property type="match status" value="1"/>
</dbReference>
<feature type="compositionally biased region" description="Polar residues" evidence="2">
    <location>
        <begin position="288"/>
        <end position="307"/>
    </location>
</feature>
<sequence>MPSGAQHQHQHQHHHHHQQQQQVSARRPFTLNEALPYTPITSVFPFEPDIINTPTIGSGPLAPSIAGLVSREDYDALNNEARYPNQSKRLEGSLEYVQTLLKPEKITRFQFKTAPKATNPSNDSSQKSLTEGLSPFARMVYDNTAISFRYPTPETPRPQTVNGQKMSPHITKGSPKARKQEPPKVVKHNPAALNAQAVAKNKSQIEIHLPSQRQLSASASPHSTFGLVRQDLPETPSRPAHIPQVKPQTISPADLMVAQPKTQLLPPAPDRSSSQRIAGVTDQLPPRAQSQEASQAISEPSRASSQGLKAAGIRIELPVASFNKDDFVVVDDALSAPYHLSTKKRKRAQMGDGDDLDSGLDNRERANAALRELQRCLQEIFEAEDKTSGQHSNSNALITIDNDQEPTMTTAAHSRALKLILRTLELGCFRLVPAEDILRVQNLCDGALKQAANLEIKIDDSWGEVEVGMWLQQLPNIEAGLKAARTALTVMSGGREERQLYSEDLIQQGLNIFKNVIDGIIVPLSELRGSDPSKKELFRHLTAQKKAISTIFTACQKLFTLMSTLITSIDLSETVVSTLEFASSCLIFVENAPEKDSVVGTQKFDGLRLVAMDMLSQIFLMNPSQRQGIFDDILTSLEKLPLNKLSARQFKLSDGGSIQPVSALIMRLVQASAGKVDDRKEKSRGQMLKSLEGDDQDGQGNAPNGGKGSAETSYAVKTEDYAAMQPSTAIQELEALAPPLFDTAKRNAAYVVNFMVKRAQKSTKSGDTPYRNLLDLFVEDFTTCLDSPDWPAAELLLRLLMFMMLELVKGEKNAAPAKNMALELLGVMAAAISKLRSHVRKTASNFEGTDADELGRWLAELTTMVLDRKFSPDKIINWLGPYRVVLEYLEGRVTDDPHLRSAISYFVTDWAVSVCAAYDDDQEESEGRDAEYGRTAYRLRNMVEDRRWLTNEYSFKSVVASHAKLSHSILLLRSQFCDYFKGILNILMQSMTTDAATVRSRSLKSINQVLETDPTILDGDSVVIHLILQCSNDSSPQVRDSALGLIGKCIAMRPLLEEKMTQTVIQRFTDAGVGVRKRAMKLARDIYLGNQSKDVRSAIANGLLHRMQDPDEGVRELARQMIEEVWISPFYKANDSMAYKQSLTDHVVLMVQTVKQGNASLILDKVFQTMLAPESKLSEANSDVCKRLVANMFDLVDNPDSEDLSVPTGKDALQVLMIFAKADPRLFTFEQIRLLKPRIASVASVSTSEEFQVSRAVVVIYRRVLPQVSSVHNQFLAEVRRDLMPALPKVTRALLDDVMACLWIISGLLETSEHLARLVSSSLAGVQKIRAMTVKGPLDNDTTRKFARYSLIVGMAGKHCNLDQHAELFKSSFPKWQGNSVSKLMVDVLVPFANPSQPAEVRKAALDAIGLVCQANPRNYVAANVYTTFQQVFDEQDAALESMILRSFKEFLFTEEKRSEQAAASANGTKEPVKKDLKSMGSTGFDDVASATTQRFLKEITRITTATQDEHAFLAMEVLATISRQGLVHPKETGVTLITLETCPIMKISELAYQEHRALHEKHETVIEREYVKAVQAAFQYQRDITGDSHGATENPFTPKLHLLMEVLKISKSKNRQRFQEKLIGQIDFEPAKLEVGHEGMPHHVEYSRFLVENLAFFEYVTVSEVQATITAMEKLVTSTGSGIAQSIESEIFQVRVDTMLGASQATNRELPPLAPVEAPVNNQKLRQLSAGSIILLVVWEARTYLRRAYGLNANRRESKGKGTNKDLTRAPIKVQGVTGDKFWEDVAVAMTGLDSHERMVDTCKAFVELLNVDKEFQIAEDDDDVDGNGEPTTPDPDDDDEEALNSNPRGRKRKAGHAAGGKLKRARSNSKPPPRGRSRKNPVAAEADSDAADDFF</sequence>
<dbReference type="Pfam" id="PF20168">
    <property type="entry name" value="PDS5"/>
    <property type="match status" value="1"/>
</dbReference>
<dbReference type="InterPro" id="IPR016024">
    <property type="entry name" value="ARM-type_fold"/>
</dbReference>
<keyword evidence="1" id="KW-0539">Nucleus</keyword>
<dbReference type="GO" id="GO:0140588">
    <property type="term" value="P:chromatin looping"/>
    <property type="evidence" value="ECO:0007669"/>
    <property type="project" value="InterPro"/>
</dbReference>
<evidence type="ECO:0000256" key="2">
    <source>
        <dbReference type="SAM" id="MobiDB-lite"/>
    </source>
</evidence>
<dbReference type="InterPro" id="IPR011989">
    <property type="entry name" value="ARM-like"/>
</dbReference>
<dbReference type="InterPro" id="IPR033031">
    <property type="entry name" value="Scc2/Nipped-B"/>
</dbReference>
<dbReference type="SUPFAM" id="SSF48371">
    <property type="entry name" value="ARM repeat"/>
    <property type="match status" value="1"/>
</dbReference>
<name>A0A1Y2E1E8_9PEZI</name>
<dbReference type="GO" id="GO:0061775">
    <property type="term" value="F:cohesin loader activity"/>
    <property type="evidence" value="ECO:0007669"/>
    <property type="project" value="InterPro"/>
</dbReference>
<feature type="region of interest" description="Disordered" evidence="2">
    <location>
        <begin position="342"/>
        <end position="361"/>
    </location>
</feature>
<dbReference type="InterPro" id="IPR024986">
    <property type="entry name" value="Nipped-B_C"/>
</dbReference>
<organism evidence="4 5">
    <name type="scientific">Pseudomassariella vexata</name>
    <dbReference type="NCBI Taxonomy" id="1141098"/>
    <lineage>
        <taxon>Eukaryota</taxon>
        <taxon>Fungi</taxon>
        <taxon>Dikarya</taxon>
        <taxon>Ascomycota</taxon>
        <taxon>Pezizomycotina</taxon>
        <taxon>Sordariomycetes</taxon>
        <taxon>Xylariomycetidae</taxon>
        <taxon>Amphisphaeriales</taxon>
        <taxon>Pseudomassariaceae</taxon>
        <taxon>Pseudomassariella</taxon>
    </lineage>
</organism>
<dbReference type="GeneID" id="63772120"/>
<dbReference type="Proteomes" id="UP000193689">
    <property type="component" value="Unassembled WGS sequence"/>
</dbReference>
<feature type="compositionally biased region" description="Acidic residues" evidence="2">
    <location>
        <begin position="1888"/>
        <end position="1897"/>
    </location>
</feature>
<dbReference type="GO" id="GO:0071169">
    <property type="term" value="P:establishment of protein localization to chromatin"/>
    <property type="evidence" value="ECO:0007669"/>
    <property type="project" value="TreeGrafter"/>
</dbReference>
<dbReference type="RefSeq" id="XP_040716520.1">
    <property type="nucleotide sequence ID" value="XM_040855908.1"/>
</dbReference>
<feature type="compositionally biased region" description="Acidic residues" evidence="2">
    <location>
        <begin position="1819"/>
        <end position="1828"/>
    </location>
</feature>
<proteinExistence type="inferred from homology"/>
<dbReference type="OrthoDB" id="418242at2759"/>
<dbReference type="FunFam" id="1.25.10.10:FF:000494">
    <property type="entry name" value="Sister chromatid cohesion protein"/>
    <property type="match status" value="1"/>
</dbReference>
<feature type="region of interest" description="Disordered" evidence="2">
    <location>
        <begin position="284"/>
        <end position="307"/>
    </location>
</feature>
<feature type="region of interest" description="Disordered" evidence="2">
    <location>
        <begin position="213"/>
        <end position="252"/>
    </location>
</feature>
<dbReference type="EMBL" id="MCFJ01000006">
    <property type="protein sequence ID" value="ORY65368.1"/>
    <property type="molecule type" value="Genomic_DNA"/>
</dbReference>
<dbReference type="InParanoid" id="A0A1Y2E1E8"/>
<protein>
    <recommendedName>
        <fullName evidence="1">Sister chromatid cohesion protein</fullName>
    </recommendedName>
</protein>
<dbReference type="GO" id="GO:0090694">
    <property type="term" value="C:Scc2-Scc4 cohesin loading complex"/>
    <property type="evidence" value="ECO:0007669"/>
    <property type="project" value="TreeGrafter"/>
</dbReference>
<evidence type="ECO:0000259" key="3">
    <source>
        <dbReference type="Pfam" id="PF12830"/>
    </source>
</evidence>
<keyword evidence="5" id="KW-1185">Reference proteome</keyword>
<dbReference type="GO" id="GO:0034087">
    <property type="term" value="P:establishment of mitotic sister chromatid cohesion"/>
    <property type="evidence" value="ECO:0007669"/>
    <property type="project" value="TreeGrafter"/>
</dbReference>
<feature type="compositionally biased region" description="Basic residues" evidence="2">
    <location>
        <begin position="8"/>
        <end position="18"/>
    </location>
</feature>
<comment type="similarity">
    <text evidence="1">Belongs to the SCC2/Nipped-B family.</text>
</comment>
<evidence type="ECO:0000313" key="5">
    <source>
        <dbReference type="Proteomes" id="UP000193689"/>
    </source>
</evidence>
<dbReference type="CDD" id="cd23958">
    <property type="entry name" value="SCC2"/>
    <property type="match status" value="1"/>
</dbReference>
<accession>A0A1Y2E1E8</accession>
<dbReference type="GO" id="GO:1990414">
    <property type="term" value="P:replication-born double-strand break repair via sister chromatid exchange"/>
    <property type="evidence" value="ECO:0007669"/>
    <property type="project" value="TreeGrafter"/>
</dbReference>
<feature type="region of interest" description="Disordered" evidence="2">
    <location>
        <begin position="1"/>
        <end position="25"/>
    </location>
</feature>
<evidence type="ECO:0000313" key="4">
    <source>
        <dbReference type="EMBL" id="ORY65368.1"/>
    </source>
</evidence>
<gene>
    <name evidence="4" type="ORF">BCR38DRAFT_341937</name>
</gene>
<evidence type="ECO:0000256" key="1">
    <source>
        <dbReference type="RuleBase" id="RU364107"/>
    </source>
</evidence>
<dbReference type="GO" id="GO:0010468">
    <property type="term" value="P:regulation of gene expression"/>
    <property type="evidence" value="ECO:0007669"/>
    <property type="project" value="InterPro"/>
</dbReference>
<feature type="compositionally biased region" description="Basic residues" evidence="2">
    <location>
        <begin position="1850"/>
        <end position="1881"/>
    </location>
</feature>
<feature type="region of interest" description="Disordered" evidence="2">
    <location>
        <begin position="1819"/>
        <end position="1897"/>
    </location>
</feature>
<dbReference type="STRING" id="1141098.A0A1Y2E1E8"/>
<feature type="region of interest" description="Disordered" evidence="2">
    <location>
        <begin position="151"/>
        <end position="186"/>
    </location>
</feature>
<comment type="subcellular location">
    <subcellularLocation>
        <location evidence="1">Nucleus</location>
    </subcellularLocation>
</comment>
<dbReference type="PANTHER" id="PTHR21704:SF18">
    <property type="entry name" value="NIPPED-B-LIKE PROTEIN"/>
    <property type="match status" value="1"/>
</dbReference>
<reference evidence="4 5" key="1">
    <citation type="submission" date="2016-07" db="EMBL/GenBank/DDBJ databases">
        <title>Pervasive Adenine N6-methylation of Active Genes in Fungi.</title>
        <authorList>
            <consortium name="DOE Joint Genome Institute"/>
            <person name="Mondo S.J."/>
            <person name="Dannebaum R.O."/>
            <person name="Kuo R.C."/>
            <person name="Labutti K."/>
            <person name="Haridas S."/>
            <person name="Kuo A."/>
            <person name="Salamov A."/>
            <person name="Ahrendt S.R."/>
            <person name="Lipzen A."/>
            <person name="Sullivan W."/>
            <person name="Andreopoulos W.B."/>
            <person name="Clum A."/>
            <person name="Lindquist E."/>
            <person name="Daum C."/>
            <person name="Ramamoorthy G.K."/>
            <person name="Gryganskyi A."/>
            <person name="Culley D."/>
            <person name="Magnuson J.K."/>
            <person name="James T.Y."/>
            <person name="O'Malley M.A."/>
            <person name="Stajich J.E."/>
            <person name="Spatafora J.W."/>
            <person name="Visel A."/>
            <person name="Grigoriev I.V."/>
        </authorList>
    </citation>
    <scope>NUCLEOTIDE SEQUENCE [LARGE SCALE GENOMIC DNA]</scope>
    <source>
        <strain evidence="4 5">CBS 129021</strain>
    </source>
</reference>
<feature type="region of interest" description="Disordered" evidence="2">
    <location>
        <begin position="690"/>
        <end position="712"/>
    </location>
</feature>
<keyword evidence="1" id="KW-0677">Repeat</keyword>
<dbReference type="Pfam" id="PF12830">
    <property type="entry name" value="Nipped-B_C"/>
    <property type="match status" value="1"/>
</dbReference>
<feature type="domain" description="Sister chromatid cohesion C-terminal" evidence="3">
    <location>
        <begin position="1489"/>
        <end position="1675"/>
    </location>
</feature>
<dbReference type="FunCoup" id="A0A1Y2E1E8">
    <property type="interactions" value="217"/>
</dbReference>
<dbReference type="Gene3D" id="1.25.10.10">
    <property type="entry name" value="Leucine-rich Repeat Variant"/>
    <property type="match status" value="1"/>
</dbReference>
<dbReference type="GO" id="GO:0003682">
    <property type="term" value="F:chromatin binding"/>
    <property type="evidence" value="ECO:0007669"/>
    <property type="project" value="TreeGrafter"/>
</dbReference>
<feature type="compositionally biased region" description="Polar residues" evidence="2">
    <location>
        <begin position="213"/>
        <end position="223"/>
    </location>
</feature>
<keyword evidence="1" id="KW-0131">Cell cycle</keyword>